<feature type="domain" description="DUF397" evidence="1">
    <location>
        <begin position="25"/>
        <end position="87"/>
    </location>
</feature>
<dbReference type="RefSeq" id="WP_388628804.1">
    <property type="nucleotide sequence ID" value="NZ_JBIAUT010000006.1"/>
</dbReference>
<name>A0ABW6U3C8_9ACTN</name>
<sequence length="92" mass="9925">MSTTMHWRKSSYSDGGGGDCVEVAADWHKSSHSDPSGGNCLEVSVGRRPDRAPVHIPAVHVRDSKNPTGPTLTLSQPSWSRFLGHVKAHIPV</sequence>
<keyword evidence="3" id="KW-1185">Reference proteome</keyword>
<reference evidence="2 3" key="1">
    <citation type="submission" date="2024-10" db="EMBL/GenBank/DDBJ databases">
        <title>The Natural Products Discovery Center: Release of the First 8490 Sequenced Strains for Exploring Actinobacteria Biosynthetic Diversity.</title>
        <authorList>
            <person name="Kalkreuter E."/>
            <person name="Kautsar S.A."/>
            <person name="Yang D."/>
            <person name="Bader C.D."/>
            <person name="Teijaro C.N."/>
            <person name="Fluegel L."/>
            <person name="Davis C.M."/>
            <person name="Simpson J.R."/>
            <person name="Lauterbach L."/>
            <person name="Steele A.D."/>
            <person name="Gui C."/>
            <person name="Meng S."/>
            <person name="Li G."/>
            <person name="Viehrig K."/>
            <person name="Ye F."/>
            <person name="Su P."/>
            <person name="Kiefer A.F."/>
            <person name="Nichols A."/>
            <person name="Cepeda A.J."/>
            <person name="Yan W."/>
            <person name="Fan B."/>
            <person name="Jiang Y."/>
            <person name="Adhikari A."/>
            <person name="Zheng C.-J."/>
            <person name="Schuster L."/>
            <person name="Cowan T.M."/>
            <person name="Smanski M.J."/>
            <person name="Chevrette M.G."/>
            <person name="De Carvalho L.P.S."/>
            <person name="Shen B."/>
        </authorList>
    </citation>
    <scope>NUCLEOTIDE SEQUENCE [LARGE SCALE GENOMIC DNA]</scope>
    <source>
        <strain evidence="2 3">NPDC001650</strain>
    </source>
</reference>
<accession>A0ABW6U3C8</accession>
<evidence type="ECO:0000313" key="2">
    <source>
        <dbReference type="EMBL" id="MFF4218473.1"/>
    </source>
</evidence>
<dbReference type="Pfam" id="PF04149">
    <property type="entry name" value="DUF397"/>
    <property type="match status" value="1"/>
</dbReference>
<dbReference type="EMBL" id="JBIAUT010000006">
    <property type="protein sequence ID" value="MFF4218473.1"/>
    <property type="molecule type" value="Genomic_DNA"/>
</dbReference>
<dbReference type="InterPro" id="IPR007278">
    <property type="entry name" value="DUF397"/>
</dbReference>
<evidence type="ECO:0000313" key="3">
    <source>
        <dbReference type="Proteomes" id="UP001602123"/>
    </source>
</evidence>
<comment type="caution">
    <text evidence="2">The sequence shown here is derived from an EMBL/GenBank/DDBJ whole genome shotgun (WGS) entry which is preliminary data.</text>
</comment>
<evidence type="ECO:0000259" key="1">
    <source>
        <dbReference type="Pfam" id="PF04149"/>
    </source>
</evidence>
<dbReference type="Proteomes" id="UP001602123">
    <property type="component" value="Unassembled WGS sequence"/>
</dbReference>
<gene>
    <name evidence="2" type="ORF">ACFYZM_19615</name>
</gene>
<organism evidence="2 3">
    <name type="scientific">Streptomyces nondiastaticus</name>
    <dbReference type="NCBI Taxonomy" id="3154512"/>
    <lineage>
        <taxon>Bacteria</taxon>
        <taxon>Bacillati</taxon>
        <taxon>Actinomycetota</taxon>
        <taxon>Actinomycetes</taxon>
        <taxon>Kitasatosporales</taxon>
        <taxon>Streptomycetaceae</taxon>
        <taxon>Streptomyces</taxon>
    </lineage>
</organism>
<protein>
    <submittedName>
        <fullName evidence="2">DUF397 domain-containing protein</fullName>
    </submittedName>
</protein>
<proteinExistence type="predicted"/>